<name>A0A9D5LZK9_9FIRM</name>
<dbReference type="Pfam" id="PF00370">
    <property type="entry name" value="FGGY_N"/>
    <property type="match status" value="1"/>
</dbReference>
<dbReference type="CDD" id="cd07808">
    <property type="entry name" value="ASKHA_NBD_FGGY_EcXK-like"/>
    <property type="match status" value="1"/>
</dbReference>
<dbReference type="InterPro" id="IPR050406">
    <property type="entry name" value="FGGY_Carb_Kinase"/>
</dbReference>
<accession>A0A9D5LZK9</accession>
<keyword evidence="2 8" id="KW-0859">Xylose metabolism</keyword>
<dbReference type="PROSITE" id="PS00933">
    <property type="entry name" value="FGGY_KINASES_1"/>
    <property type="match status" value="1"/>
</dbReference>
<dbReference type="GO" id="GO:0005524">
    <property type="term" value="F:ATP binding"/>
    <property type="evidence" value="ECO:0007669"/>
    <property type="project" value="UniProtKB-UniRule"/>
</dbReference>
<dbReference type="GO" id="GO:0042732">
    <property type="term" value="P:D-xylose metabolic process"/>
    <property type="evidence" value="ECO:0007669"/>
    <property type="project" value="UniProtKB-KW"/>
</dbReference>
<evidence type="ECO:0000256" key="1">
    <source>
        <dbReference type="ARBA" id="ARBA00009156"/>
    </source>
</evidence>
<keyword evidence="4 8" id="KW-0547">Nucleotide-binding</keyword>
<evidence type="ECO:0000256" key="5">
    <source>
        <dbReference type="ARBA" id="ARBA00022777"/>
    </source>
</evidence>
<feature type="binding site" evidence="8">
    <location>
        <begin position="79"/>
        <end position="80"/>
    </location>
    <ligand>
        <name>substrate</name>
    </ligand>
</feature>
<dbReference type="NCBIfam" id="TIGR01312">
    <property type="entry name" value="XylB"/>
    <property type="match status" value="1"/>
</dbReference>
<dbReference type="GO" id="GO:0004856">
    <property type="term" value="F:D-xylulokinase activity"/>
    <property type="evidence" value="ECO:0007669"/>
    <property type="project" value="UniProtKB-UniRule"/>
</dbReference>
<organism evidence="13 14">
    <name type="scientific">Ructibacterium gallinarum</name>
    <dbReference type="NCBI Taxonomy" id="2779355"/>
    <lineage>
        <taxon>Bacteria</taxon>
        <taxon>Bacillati</taxon>
        <taxon>Bacillota</taxon>
        <taxon>Clostridia</taxon>
        <taxon>Eubacteriales</taxon>
        <taxon>Oscillospiraceae</taxon>
        <taxon>Ructibacterium</taxon>
    </lineage>
</organism>
<dbReference type="Pfam" id="PF02782">
    <property type="entry name" value="FGGY_C"/>
    <property type="match status" value="1"/>
</dbReference>
<evidence type="ECO:0000259" key="12">
    <source>
        <dbReference type="Pfam" id="PF02782"/>
    </source>
</evidence>
<dbReference type="EC" id="2.7.1.17" evidence="8 10"/>
<dbReference type="InterPro" id="IPR018484">
    <property type="entry name" value="FGGY_N"/>
</dbReference>
<dbReference type="InterPro" id="IPR000577">
    <property type="entry name" value="Carb_kinase_FGGY"/>
</dbReference>
<dbReference type="EMBL" id="JADCKB010000005">
    <property type="protein sequence ID" value="MBE5039510.1"/>
    <property type="molecule type" value="Genomic_DNA"/>
</dbReference>
<keyword evidence="5 8" id="KW-0418">Kinase</keyword>
<protein>
    <recommendedName>
        <fullName evidence="8 10">Xylulose kinase</fullName>
        <shortName evidence="8 10">Xylulokinase</shortName>
        <ecNumber evidence="8 10">2.7.1.17</ecNumber>
    </recommendedName>
</protein>
<keyword evidence="7 8" id="KW-0119">Carbohydrate metabolism</keyword>
<sequence length="505" mass="55181">MRYLIGIDIGTSGTKSGLFDLDGKMLSSSTVEYPMYQPQNGWAEQDPEDWWKAVCLTLKEITRDIDSADIAGIGLSGQMHGLVMLDKNGNVLRPAILWCDGRTAAECQQVTERIGKERLLQITANPALAGFTASKIQWVKNHEPWIYEQCRHILLPKDYVRYRLTGEFATEVSDASGMQLLDIKNRCWSEEVLTKLEIDKNLLAKVYESPEVTGRVSTAAAEETGLCAGIVVAGGAGDNAAAAVGTGAVEDGKAFTTIGTSGVVYVHTSEMAVDLQGRVHTFCCAVPGQWHVMGVTQAAGLSLKWFRDQFCGEEKNTAKQMQVDPYYLMDQEAAASPIGCNRLLYLPYLMGERTPHLDPSARGVFFGLSAVHQKRDMIRAIMEGVCYSLRDCLGILKEMDVCVSDMTACGGGGSSSLWRQMLADVFRCDVCTMVSKEGPALGAAILGGTAAGVYASVQEGCKAVIKKDSVLKFCEADSIVYDKIYRIYQKLYPALKPVYQELELC</sequence>
<dbReference type="HAMAP" id="MF_02220">
    <property type="entry name" value="XylB"/>
    <property type="match status" value="1"/>
</dbReference>
<feature type="active site" description="Proton acceptor" evidence="8">
    <location>
        <position position="238"/>
    </location>
</feature>
<feature type="site" description="Important for activity" evidence="8">
    <location>
        <position position="8"/>
    </location>
</feature>
<dbReference type="AlphaFoldDB" id="A0A9D5LZK9"/>
<evidence type="ECO:0000256" key="8">
    <source>
        <dbReference type="HAMAP-Rule" id="MF_02220"/>
    </source>
</evidence>
<evidence type="ECO:0000313" key="13">
    <source>
        <dbReference type="EMBL" id="MBE5039510.1"/>
    </source>
</evidence>
<comment type="function">
    <text evidence="8">Catalyzes the phosphorylation of D-xylulose to D-xylulose 5-phosphate.</text>
</comment>
<dbReference type="GO" id="GO:0005998">
    <property type="term" value="P:xylulose catabolic process"/>
    <property type="evidence" value="ECO:0007669"/>
    <property type="project" value="UniProtKB-UniRule"/>
</dbReference>
<comment type="caution">
    <text evidence="13">The sequence shown here is derived from an EMBL/GenBank/DDBJ whole genome shotgun (WGS) entry which is preliminary data.</text>
</comment>
<dbReference type="Gene3D" id="3.30.420.40">
    <property type="match status" value="2"/>
</dbReference>
<evidence type="ECO:0000256" key="3">
    <source>
        <dbReference type="ARBA" id="ARBA00022679"/>
    </source>
</evidence>
<evidence type="ECO:0000256" key="2">
    <source>
        <dbReference type="ARBA" id="ARBA00022629"/>
    </source>
</evidence>
<keyword evidence="14" id="KW-1185">Reference proteome</keyword>
<evidence type="ECO:0000256" key="6">
    <source>
        <dbReference type="ARBA" id="ARBA00022840"/>
    </source>
</evidence>
<comment type="catalytic activity">
    <reaction evidence="8 10">
        <text>D-xylulose + ATP = D-xylulose 5-phosphate + ADP + H(+)</text>
        <dbReference type="Rhea" id="RHEA:10964"/>
        <dbReference type="ChEBI" id="CHEBI:15378"/>
        <dbReference type="ChEBI" id="CHEBI:17140"/>
        <dbReference type="ChEBI" id="CHEBI:30616"/>
        <dbReference type="ChEBI" id="CHEBI:57737"/>
        <dbReference type="ChEBI" id="CHEBI:456216"/>
        <dbReference type="EC" id="2.7.1.17"/>
    </reaction>
</comment>
<dbReference type="InterPro" id="IPR018483">
    <property type="entry name" value="Carb_kinase_FGGY_CS"/>
</dbReference>
<evidence type="ECO:0000256" key="7">
    <source>
        <dbReference type="ARBA" id="ARBA00023277"/>
    </source>
</evidence>
<dbReference type="InterPro" id="IPR018485">
    <property type="entry name" value="FGGY_C"/>
</dbReference>
<dbReference type="Proteomes" id="UP000806542">
    <property type="component" value="Unassembled WGS sequence"/>
</dbReference>
<evidence type="ECO:0000259" key="11">
    <source>
        <dbReference type="Pfam" id="PF00370"/>
    </source>
</evidence>
<evidence type="ECO:0000256" key="10">
    <source>
        <dbReference type="RuleBase" id="RU364073"/>
    </source>
</evidence>
<dbReference type="PANTHER" id="PTHR43095:SF5">
    <property type="entry name" value="XYLULOSE KINASE"/>
    <property type="match status" value="1"/>
</dbReference>
<reference evidence="13" key="1">
    <citation type="submission" date="2020-10" db="EMBL/GenBank/DDBJ databases">
        <title>ChiBAC.</title>
        <authorList>
            <person name="Zenner C."/>
            <person name="Hitch T.C.A."/>
            <person name="Clavel T."/>
        </authorList>
    </citation>
    <scope>NUCLEOTIDE SEQUENCE</scope>
    <source>
        <strain evidence="13">DSM 107454</strain>
    </source>
</reference>
<feature type="domain" description="Carbohydrate kinase FGGY C-terminal" evidence="12">
    <location>
        <begin position="256"/>
        <end position="451"/>
    </location>
</feature>
<evidence type="ECO:0000256" key="4">
    <source>
        <dbReference type="ARBA" id="ARBA00022741"/>
    </source>
</evidence>
<proteinExistence type="inferred from homology"/>
<dbReference type="InterPro" id="IPR006000">
    <property type="entry name" value="Xylulokinase"/>
</dbReference>
<gene>
    <name evidence="8 10 13" type="primary">xylB</name>
    <name evidence="13" type="ORF">INF28_03410</name>
</gene>
<feature type="domain" description="Carbohydrate kinase FGGY N-terminal" evidence="11">
    <location>
        <begin position="3"/>
        <end position="245"/>
    </location>
</feature>
<evidence type="ECO:0000256" key="9">
    <source>
        <dbReference type="RuleBase" id="RU003733"/>
    </source>
</evidence>
<dbReference type="InterPro" id="IPR043129">
    <property type="entry name" value="ATPase_NBD"/>
</dbReference>
<keyword evidence="6 8" id="KW-0067">ATP-binding</keyword>
<dbReference type="PROSITE" id="PS00445">
    <property type="entry name" value="FGGY_KINASES_2"/>
    <property type="match status" value="1"/>
</dbReference>
<dbReference type="PIRSF" id="PIRSF000538">
    <property type="entry name" value="GlpK"/>
    <property type="match status" value="1"/>
</dbReference>
<dbReference type="SUPFAM" id="SSF53067">
    <property type="entry name" value="Actin-like ATPase domain"/>
    <property type="match status" value="2"/>
</dbReference>
<evidence type="ECO:0000313" key="14">
    <source>
        <dbReference type="Proteomes" id="UP000806542"/>
    </source>
</evidence>
<keyword evidence="3 8" id="KW-0808">Transferase</keyword>
<dbReference type="PANTHER" id="PTHR43095">
    <property type="entry name" value="SUGAR KINASE"/>
    <property type="match status" value="1"/>
</dbReference>
<comment type="similarity">
    <text evidence="1 8 9">Belongs to the FGGY kinase family.</text>
</comment>